<gene>
    <name evidence="1" type="ORF">F902_02674</name>
</gene>
<evidence type="ECO:0000313" key="2">
    <source>
        <dbReference type="Proteomes" id="UP000013084"/>
    </source>
</evidence>
<reference evidence="1 2" key="1">
    <citation type="submission" date="2013-02" db="EMBL/GenBank/DDBJ databases">
        <title>The Genome Sequence of Acinetobacter sp. CIP 70.18.</title>
        <authorList>
            <consortium name="The Broad Institute Genome Sequencing Platform"/>
            <consortium name="The Broad Institute Genome Sequencing Center for Infectious Disease"/>
            <person name="Cerqueira G."/>
            <person name="Feldgarden M."/>
            <person name="Courvalin P."/>
            <person name="Perichon B."/>
            <person name="Grillot-Courvalin C."/>
            <person name="Clermont D."/>
            <person name="Rocha E."/>
            <person name="Yoon E.-J."/>
            <person name="Nemec A."/>
            <person name="Walker B."/>
            <person name="Young S.K."/>
            <person name="Zeng Q."/>
            <person name="Gargeya S."/>
            <person name="Fitzgerald M."/>
            <person name="Haas B."/>
            <person name="Abouelleil A."/>
            <person name="Alvarado L."/>
            <person name="Arachchi H.M."/>
            <person name="Berlin A.M."/>
            <person name="Chapman S.B."/>
            <person name="Dewar J."/>
            <person name="Goldberg J."/>
            <person name="Griggs A."/>
            <person name="Gujja S."/>
            <person name="Hansen M."/>
            <person name="Howarth C."/>
            <person name="Imamovic A."/>
            <person name="Larimer J."/>
            <person name="McCowan C."/>
            <person name="Murphy C."/>
            <person name="Neiman D."/>
            <person name="Pearson M."/>
            <person name="Priest M."/>
            <person name="Roberts A."/>
            <person name="Saif S."/>
            <person name="Shea T."/>
            <person name="Sisk P."/>
            <person name="Sykes S."/>
            <person name="Wortman J."/>
            <person name="Nusbaum C."/>
            <person name="Birren B."/>
        </authorList>
    </citation>
    <scope>NUCLEOTIDE SEQUENCE [LARGE SCALE GENOMIC DNA]</scope>
    <source>
        <strain evidence="1 2">CIP 70.18</strain>
    </source>
</reference>
<dbReference type="EMBL" id="APRN01000036">
    <property type="protein sequence ID" value="ENX58274.1"/>
    <property type="molecule type" value="Genomic_DNA"/>
</dbReference>
<dbReference type="HOGENOM" id="CLU_2821307_0_0_6"/>
<protein>
    <submittedName>
        <fullName evidence="1">Uncharacterized protein</fullName>
    </submittedName>
</protein>
<evidence type="ECO:0000313" key="1">
    <source>
        <dbReference type="EMBL" id="ENX58274.1"/>
    </source>
</evidence>
<comment type="caution">
    <text evidence="1">The sequence shown here is derived from an EMBL/GenBank/DDBJ whole genome shotgun (WGS) entry which is preliminary data.</text>
</comment>
<dbReference type="AlphaFoldDB" id="N9RJX4"/>
<sequence length="66" mass="8107">MQSVFFANLNDSKFTFINVESMTEEIFWCSTKFCFNSEKEIYIYRRKDLTSDEYDELIRQAHKRFD</sequence>
<proteinExistence type="predicted"/>
<name>N9RJX4_9GAMM</name>
<keyword evidence="2" id="KW-1185">Reference proteome</keyword>
<accession>N9RJX4</accession>
<dbReference type="Proteomes" id="UP000013084">
    <property type="component" value="Unassembled WGS sequence"/>
</dbReference>
<organism evidence="1 2">
    <name type="scientific">Acinetobacter higginsii</name>
    <dbReference type="NCBI Taxonomy" id="70347"/>
    <lineage>
        <taxon>Bacteria</taxon>
        <taxon>Pseudomonadati</taxon>
        <taxon>Pseudomonadota</taxon>
        <taxon>Gammaproteobacteria</taxon>
        <taxon>Moraxellales</taxon>
        <taxon>Moraxellaceae</taxon>
        <taxon>Acinetobacter</taxon>
    </lineage>
</organism>